<dbReference type="NCBIfam" id="TIGR00361">
    <property type="entry name" value="ComEC_Rec2"/>
    <property type="match status" value="1"/>
</dbReference>
<keyword evidence="4 6" id="KW-1133">Transmembrane helix</keyword>
<evidence type="ECO:0000256" key="4">
    <source>
        <dbReference type="ARBA" id="ARBA00022989"/>
    </source>
</evidence>
<evidence type="ECO:0000256" key="5">
    <source>
        <dbReference type="ARBA" id="ARBA00023136"/>
    </source>
</evidence>
<dbReference type="PANTHER" id="PTHR30619">
    <property type="entry name" value="DNA INTERNALIZATION/COMPETENCE PROTEIN COMEC/REC2"/>
    <property type="match status" value="1"/>
</dbReference>
<dbReference type="KEGG" id="lgn:ABM34_02030"/>
<protein>
    <recommendedName>
        <fullName evidence="7">Metallo-beta-lactamase domain-containing protein</fullName>
    </recommendedName>
</protein>
<dbReference type="InterPro" id="IPR036866">
    <property type="entry name" value="RibonucZ/Hydroxyglut_hydro"/>
</dbReference>
<dbReference type="PATRIC" id="fig|1007676.4.peg.423"/>
<keyword evidence="5 6" id="KW-0472">Membrane</keyword>
<gene>
    <name evidence="8" type="ORF">ABM34_02030</name>
</gene>
<dbReference type="GO" id="GO:0005886">
    <property type="term" value="C:plasma membrane"/>
    <property type="evidence" value="ECO:0007669"/>
    <property type="project" value="UniProtKB-SubCell"/>
</dbReference>
<dbReference type="CDD" id="cd07731">
    <property type="entry name" value="ComA-like_MBL-fold"/>
    <property type="match status" value="1"/>
</dbReference>
<dbReference type="EMBL" id="CP012034">
    <property type="protein sequence ID" value="AKP66448.1"/>
    <property type="molecule type" value="Genomic_DNA"/>
</dbReference>
<evidence type="ECO:0000256" key="3">
    <source>
        <dbReference type="ARBA" id="ARBA00022692"/>
    </source>
</evidence>
<keyword evidence="2" id="KW-1003">Cell membrane</keyword>
<dbReference type="SUPFAM" id="SSF56281">
    <property type="entry name" value="Metallo-hydrolase/oxidoreductase"/>
    <property type="match status" value="1"/>
</dbReference>
<feature type="transmembrane region" description="Helical" evidence="6">
    <location>
        <begin position="414"/>
        <end position="437"/>
    </location>
</feature>
<evidence type="ECO:0000256" key="1">
    <source>
        <dbReference type="ARBA" id="ARBA00004651"/>
    </source>
</evidence>
<keyword evidence="9" id="KW-1185">Reference proteome</keyword>
<evidence type="ECO:0000256" key="2">
    <source>
        <dbReference type="ARBA" id="ARBA00022475"/>
    </source>
</evidence>
<dbReference type="GO" id="GO:0030420">
    <property type="term" value="P:establishment of competence for transformation"/>
    <property type="evidence" value="ECO:0007669"/>
    <property type="project" value="InterPro"/>
</dbReference>
<accession>A0A0H4QIH1</accession>
<dbReference type="Gene3D" id="3.60.15.10">
    <property type="entry name" value="Ribonuclease Z/Hydroxyacylglutathione hydrolase-like"/>
    <property type="match status" value="1"/>
</dbReference>
<feature type="transmembrane region" description="Helical" evidence="6">
    <location>
        <begin position="379"/>
        <end position="402"/>
    </location>
</feature>
<dbReference type="AlphaFoldDB" id="A0A0H4QIH1"/>
<evidence type="ECO:0000256" key="6">
    <source>
        <dbReference type="SAM" id="Phobius"/>
    </source>
</evidence>
<evidence type="ECO:0000259" key="7">
    <source>
        <dbReference type="SMART" id="SM00849"/>
    </source>
</evidence>
<dbReference type="InterPro" id="IPR035681">
    <property type="entry name" value="ComA-like_MBL"/>
</dbReference>
<dbReference type="Pfam" id="PF03772">
    <property type="entry name" value="Competence"/>
    <property type="match status" value="1"/>
</dbReference>
<dbReference type="RefSeq" id="WP_048702822.1">
    <property type="nucleotide sequence ID" value="NZ_CP012034.1"/>
</dbReference>
<comment type="subcellular location">
    <subcellularLocation>
        <location evidence="1">Cell membrane</location>
        <topology evidence="1">Multi-pass membrane protein</topology>
    </subcellularLocation>
</comment>
<feature type="transmembrane region" description="Helical" evidence="6">
    <location>
        <begin position="232"/>
        <end position="249"/>
    </location>
</feature>
<dbReference type="NCBIfam" id="TIGR00360">
    <property type="entry name" value="ComEC_N-term"/>
    <property type="match status" value="1"/>
</dbReference>
<sequence length="698" mass="79172">MSIFTALFALLFLNVRNHLDHPNQVNNVNQTIFYPDKIKVNGDLLSGEVVEGDTSIRFLYKIPNESEKKFWQKLNTEVLGKIKIKDIKEIDGPRNPGEFDFKTFSNHHGVFYTATIDKIYQLQQFHPTSITENISHARIQFISYLSSLPKWLKIHAQSLLVGYSRTDESDLFKTLSVLGVIHLFSLSGLHVLILVIIFKKLFSVLRITSEAADWLLLLTLPVYGIFVGLKTGITRAIILTLVSIVLKKFGFKMSSLDVFSITVLICLLINPFALVEMGGQLSFILSGALLYLSKSNLLVSTFKMNLLSLPIICFYTFQFSWLVLLMNIIFVPIFMYLILPTAIISAIIPNNIGIFGEKLNGLFDLIYSFMNQIAKDDRFNFVVGKIPVLIVLVLVILALFNIENKLVLNEFVNYFMILLIASIMYVKFPIFGTVSIIDVGQGDSILITTPFNRKSILVDTAGKLDFPVKPWQEKKVTNQVEKSTIPYLKYLGVSKLNIVMLSHKDVDHIGNLYTLLQSFPVDEVRFGSGLEQNARIKRTIHNNFNVKFTSVKRGDKFNFGSSTWEVLWPKQRSVGENGDSLTLLATMGKYKWLFTGDLDIENEEKILKLGTFHADYLKAGHHGSKTSTGSNWLKAVNPKLALISAGINNRYGHPNKETIQRLDDQHVAHLNTAEYGMITWYYYPFNQSEGLNTFVRVK</sequence>
<feature type="transmembrane region" description="Helical" evidence="6">
    <location>
        <begin position="306"/>
        <end position="323"/>
    </location>
</feature>
<feature type="transmembrane region" description="Helical" evidence="6">
    <location>
        <begin position="175"/>
        <end position="198"/>
    </location>
</feature>
<keyword evidence="3 6" id="KW-0812">Transmembrane</keyword>
<reference evidence="9" key="1">
    <citation type="submission" date="2015-07" db="EMBL/GenBank/DDBJ databases">
        <title>Lactobacillus ginsenosidimutans/EMML 3141/ whole genome sequencing.</title>
        <authorList>
            <person name="Kim M.K."/>
            <person name="Im W.-T."/>
            <person name="Srinivasan S."/>
            <person name="Lee J.-J."/>
        </authorList>
    </citation>
    <scope>NUCLEOTIDE SEQUENCE [LARGE SCALE GENOMIC DNA]</scope>
    <source>
        <strain evidence="9">EMML 3041</strain>
    </source>
</reference>
<dbReference type="STRING" id="1007676.ABM34_02030"/>
<evidence type="ECO:0000313" key="8">
    <source>
        <dbReference type="EMBL" id="AKP66448.1"/>
    </source>
</evidence>
<name>A0A0H4QIH1_9LACO</name>
<dbReference type="InterPro" id="IPR052159">
    <property type="entry name" value="Competence_DNA_uptake"/>
</dbReference>
<evidence type="ECO:0000313" key="9">
    <source>
        <dbReference type="Proteomes" id="UP000036106"/>
    </source>
</evidence>
<feature type="transmembrane region" description="Helical" evidence="6">
    <location>
        <begin position="256"/>
        <end position="275"/>
    </location>
</feature>
<dbReference type="PANTHER" id="PTHR30619:SF7">
    <property type="entry name" value="BETA-LACTAMASE DOMAIN PROTEIN"/>
    <property type="match status" value="1"/>
</dbReference>
<proteinExistence type="predicted"/>
<feature type="transmembrane region" description="Helical" evidence="6">
    <location>
        <begin position="329"/>
        <end position="348"/>
    </location>
</feature>
<feature type="domain" description="Metallo-beta-lactamase" evidence="7">
    <location>
        <begin position="441"/>
        <end position="647"/>
    </location>
</feature>
<dbReference type="Pfam" id="PF00753">
    <property type="entry name" value="Lactamase_B"/>
    <property type="match status" value="1"/>
</dbReference>
<dbReference type="InterPro" id="IPR001279">
    <property type="entry name" value="Metallo-B-lactamas"/>
</dbReference>
<dbReference type="InterPro" id="IPR004477">
    <property type="entry name" value="ComEC_N"/>
</dbReference>
<dbReference type="SMART" id="SM00849">
    <property type="entry name" value="Lactamase_B"/>
    <property type="match status" value="1"/>
</dbReference>
<organism evidence="8 9">
    <name type="scientific">Companilactobacillus ginsenosidimutans</name>
    <dbReference type="NCBI Taxonomy" id="1007676"/>
    <lineage>
        <taxon>Bacteria</taxon>
        <taxon>Bacillati</taxon>
        <taxon>Bacillota</taxon>
        <taxon>Bacilli</taxon>
        <taxon>Lactobacillales</taxon>
        <taxon>Lactobacillaceae</taxon>
        <taxon>Companilactobacillus</taxon>
    </lineage>
</organism>
<dbReference type="Proteomes" id="UP000036106">
    <property type="component" value="Chromosome"/>
</dbReference>
<dbReference type="InterPro" id="IPR004797">
    <property type="entry name" value="Competence_ComEC/Rec2"/>
</dbReference>